<accession>A0A1V1NUV7</accession>
<dbReference type="EMBL" id="ATBP01002047">
    <property type="protein sequence ID" value="ETR66348.1"/>
    <property type="molecule type" value="Genomic_DNA"/>
</dbReference>
<evidence type="ECO:0000313" key="2">
    <source>
        <dbReference type="Proteomes" id="UP000189670"/>
    </source>
</evidence>
<dbReference type="AlphaFoldDB" id="A0A1V1NUV7"/>
<organism evidence="1 2">
    <name type="scientific">Candidatus Magnetoglobus multicellularis str. Araruama</name>
    <dbReference type="NCBI Taxonomy" id="890399"/>
    <lineage>
        <taxon>Bacteria</taxon>
        <taxon>Pseudomonadati</taxon>
        <taxon>Thermodesulfobacteriota</taxon>
        <taxon>Desulfobacteria</taxon>
        <taxon>Desulfobacterales</taxon>
        <taxon>Desulfobacteraceae</taxon>
        <taxon>Candidatus Magnetoglobus</taxon>
    </lineage>
</organism>
<evidence type="ECO:0000313" key="1">
    <source>
        <dbReference type="EMBL" id="ETR66348.1"/>
    </source>
</evidence>
<dbReference type="Proteomes" id="UP000189670">
    <property type="component" value="Unassembled WGS sequence"/>
</dbReference>
<proteinExistence type="predicted"/>
<name>A0A1V1NUV7_9BACT</name>
<comment type="caution">
    <text evidence="1">The sequence shown here is derived from an EMBL/GenBank/DDBJ whole genome shotgun (WGS) entry which is preliminary data.</text>
</comment>
<sequence>MFRLWNTEQVAGYTPNSGFNPETRRVLSAVRGTLGANIILGNIATTAIQLSSFAQVAALAGYKNTINGMAKRIVSYLNDNVGLYKESRTKALRSLETDIGFGDSIIDSLLKAA</sequence>
<gene>
    <name evidence="1" type="ORF">OMM_12903</name>
</gene>
<protein>
    <submittedName>
        <fullName evidence="1">Uncharacterized protein</fullName>
    </submittedName>
</protein>
<reference evidence="2" key="1">
    <citation type="submission" date="2012-11" db="EMBL/GenBank/DDBJ databases">
        <authorList>
            <person name="Lucero-Rivera Y.E."/>
            <person name="Tovar-Ramirez D."/>
        </authorList>
    </citation>
    <scope>NUCLEOTIDE SEQUENCE [LARGE SCALE GENOMIC DNA]</scope>
    <source>
        <strain evidence="2">Araruama</strain>
    </source>
</reference>